<dbReference type="Proteomes" id="UP000008311">
    <property type="component" value="Unassembled WGS sequence"/>
</dbReference>
<protein>
    <submittedName>
        <fullName evidence="1">Uncharacterized protein</fullName>
    </submittedName>
</protein>
<organism evidence="1 2">
    <name type="scientific">Ricinus communis</name>
    <name type="common">Castor bean</name>
    <dbReference type="NCBI Taxonomy" id="3988"/>
    <lineage>
        <taxon>Eukaryota</taxon>
        <taxon>Viridiplantae</taxon>
        <taxon>Streptophyta</taxon>
        <taxon>Embryophyta</taxon>
        <taxon>Tracheophyta</taxon>
        <taxon>Spermatophyta</taxon>
        <taxon>Magnoliopsida</taxon>
        <taxon>eudicotyledons</taxon>
        <taxon>Gunneridae</taxon>
        <taxon>Pentapetalae</taxon>
        <taxon>rosids</taxon>
        <taxon>fabids</taxon>
        <taxon>Malpighiales</taxon>
        <taxon>Euphorbiaceae</taxon>
        <taxon>Acalyphoideae</taxon>
        <taxon>Acalypheae</taxon>
        <taxon>Ricinus</taxon>
    </lineage>
</organism>
<dbReference type="AlphaFoldDB" id="B9TKC8"/>
<keyword evidence="2" id="KW-1185">Reference proteome</keyword>
<proteinExistence type="predicted"/>
<feature type="non-terminal residue" evidence="1">
    <location>
        <position position="301"/>
    </location>
</feature>
<accession>B9TKC8</accession>
<sequence>MALDNAAHIGQADAGAIEIFHAVQALEHAKQLVGVFHVEADAIVGHVEHGLARQLLAADADHRRIALAGELDRVRQQIIQGQLEERRIGGDLRQRRDDPVDAVRRQVRRQLVDDAAHQVVHAHADRPQRRPSHLREAQQVVDQLARQPRRVLDVGQEALAPLRVVAAGRFHQQVGEADDVAQRRAQVVRHRIRERLQFLVGAAQLLGQVGHLLGALQRDAQQRGAEFDRQLDLAVAPRRAGAVHRLAPQLETGARRQHAIAGLLAVRAPGPVDLHHVLGPEPQQVVRVDARDLHRQQAAGA</sequence>
<evidence type="ECO:0000313" key="2">
    <source>
        <dbReference type="Proteomes" id="UP000008311"/>
    </source>
</evidence>
<gene>
    <name evidence="1" type="ORF">RCOM_1866100</name>
</gene>
<dbReference type="InParanoid" id="B9TKC8"/>
<reference evidence="2" key="1">
    <citation type="journal article" date="2010" name="Nat. Biotechnol.">
        <title>Draft genome sequence of the oilseed species Ricinus communis.</title>
        <authorList>
            <person name="Chan A.P."/>
            <person name="Crabtree J."/>
            <person name="Zhao Q."/>
            <person name="Lorenzi H."/>
            <person name="Orvis J."/>
            <person name="Puiu D."/>
            <person name="Melake-Berhan A."/>
            <person name="Jones K.M."/>
            <person name="Redman J."/>
            <person name="Chen G."/>
            <person name="Cahoon E.B."/>
            <person name="Gedil M."/>
            <person name="Stanke M."/>
            <person name="Haas B.J."/>
            <person name="Wortman J.R."/>
            <person name="Fraser-Liggett C.M."/>
            <person name="Ravel J."/>
            <person name="Rabinowicz P.D."/>
        </authorList>
    </citation>
    <scope>NUCLEOTIDE SEQUENCE [LARGE SCALE GENOMIC DNA]</scope>
    <source>
        <strain evidence="2">cv. Hale</strain>
    </source>
</reference>
<dbReference type="EMBL" id="EQ985081">
    <property type="protein sequence ID" value="EEF23686.1"/>
    <property type="molecule type" value="Genomic_DNA"/>
</dbReference>
<name>B9TKC8_RICCO</name>
<evidence type="ECO:0000313" key="1">
    <source>
        <dbReference type="EMBL" id="EEF23686.1"/>
    </source>
</evidence>